<feature type="compositionally biased region" description="Polar residues" evidence="5">
    <location>
        <begin position="477"/>
        <end position="492"/>
    </location>
</feature>
<dbReference type="Pfam" id="PF00317">
    <property type="entry name" value="Ribonuc_red_lgN"/>
    <property type="match status" value="1"/>
</dbReference>
<dbReference type="SUPFAM" id="SSF51998">
    <property type="entry name" value="PFL-like glycyl radical enzymes"/>
    <property type="match status" value="2"/>
</dbReference>
<dbReference type="GO" id="GO:0016539">
    <property type="term" value="P:intein-mediated protein splicing"/>
    <property type="evidence" value="ECO:0007669"/>
    <property type="project" value="InterPro"/>
</dbReference>
<dbReference type="InterPro" id="IPR000788">
    <property type="entry name" value="RNR_lg_C"/>
</dbReference>
<feature type="compositionally biased region" description="Basic and acidic residues" evidence="5">
    <location>
        <begin position="505"/>
        <end position="520"/>
    </location>
</feature>
<accession>A0A2U7UAP3</accession>
<dbReference type="Proteomes" id="UP000248852">
    <property type="component" value="Segment"/>
</dbReference>
<dbReference type="RefSeq" id="YP_009483719.1">
    <property type="nucleotide sequence ID" value="NC_037667.1"/>
</dbReference>
<dbReference type="UniPathway" id="UPA00326"/>
<dbReference type="InterPro" id="IPR039718">
    <property type="entry name" value="Rrm1"/>
</dbReference>
<dbReference type="PRINTS" id="PR01183">
    <property type="entry name" value="RIBORDTASEM1"/>
</dbReference>
<dbReference type="PROSITE" id="PS50817">
    <property type="entry name" value="INTEIN_N_TER"/>
    <property type="match status" value="1"/>
</dbReference>
<feature type="region of interest" description="Disordered" evidence="5">
    <location>
        <begin position="462"/>
        <end position="547"/>
    </location>
</feature>
<dbReference type="PANTHER" id="PTHR11573">
    <property type="entry name" value="RIBONUCLEOSIDE-DIPHOSPHATE REDUCTASE LARGE CHAIN"/>
    <property type="match status" value="1"/>
</dbReference>
<dbReference type="PANTHER" id="PTHR11573:SF6">
    <property type="entry name" value="RIBONUCLEOSIDE-DIPHOSPHATE REDUCTASE LARGE SUBUNIT"/>
    <property type="match status" value="1"/>
</dbReference>
<dbReference type="Pfam" id="PF02867">
    <property type="entry name" value="Ribonuc_red_lgC"/>
    <property type="match status" value="2"/>
</dbReference>
<evidence type="ECO:0000259" key="6">
    <source>
        <dbReference type="PROSITE" id="PS00089"/>
    </source>
</evidence>
<feature type="compositionally biased region" description="Low complexity" evidence="5">
    <location>
        <begin position="1"/>
        <end position="15"/>
    </location>
</feature>
<dbReference type="EC" id="1.17.4.1" evidence="2 4"/>
<comment type="catalytic activity">
    <reaction evidence="4">
        <text>a 2'-deoxyribonucleoside 5'-diphosphate + [thioredoxin]-disulfide + H2O = a ribonucleoside 5'-diphosphate + [thioredoxin]-dithiol</text>
        <dbReference type="Rhea" id="RHEA:23252"/>
        <dbReference type="Rhea" id="RHEA-COMP:10698"/>
        <dbReference type="Rhea" id="RHEA-COMP:10700"/>
        <dbReference type="ChEBI" id="CHEBI:15377"/>
        <dbReference type="ChEBI" id="CHEBI:29950"/>
        <dbReference type="ChEBI" id="CHEBI:50058"/>
        <dbReference type="ChEBI" id="CHEBI:57930"/>
        <dbReference type="ChEBI" id="CHEBI:73316"/>
        <dbReference type="EC" id="1.17.4.1"/>
    </reaction>
</comment>
<feature type="compositionally biased region" description="Low complexity" evidence="5">
    <location>
        <begin position="797"/>
        <end position="807"/>
    </location>
</feature>
<comment type="similarity">
    <text evidence="1 4">Belongs to the ribonucleoside diphosphate reductase large chain family.</text>
</comment>
<proteinExistence type="inferred from homology"/>
<organism evidence="7">
    <name type="scientific">Pandoravirus quercus</name>
    <dbReference type="NCBI Taxonomy" id="2107709"/>
    <lineage>
        <taxon>Viruses</taxon>
        <taxon>Pandoravirus</taxon>
    </lineage>
</organism>
<evidence type="ECO:0000313" key="7">
    <source>
        <dbReference type="EMBL" id="AVK75450.1"/>
    </source>
</evidence>
<dbReference type="InterPro" id="IPR008926">
    <property type="entry name" value="RNR_R1-su_N"/>
</dbReference>
<dbReference type="SUPFAM" id="SSF48168">
    <property type="entry name" value="R1 subunit of ribonucleotide reductase, N-terminal domain"/>
    <property type="match status" value="1"/>
</dbReference>
<dbReference type="EMBL" id="MG011689">
    <property type="protein sequence ID" value="AVK75450.1"/>
    <property type="molecule type" value="Genomic_DNA"/>
</dbReference>
<dbReference type="InterPro" id="IPR013509">
    <property type="entry name" value="RNR_lsu_N"/>
</dbReference>
<feature type="region of interest" description="Disordered" evidence="5">
    <location>
        <begin position="1"/>
        <end position="20"/>
    </location>
</feature>
<keyword evidence="4" id="KW-0215">Deoxyribonucleotide synthesis</keyword>
<dbReference type="KEGG" id="vg:36844591"/>
<evidence type="ECO:0000256" key="3">
    <source>
        <dbReference type="ARBA" id="ARBA00023002"/>
    </source>
</evidence>
<dbReference type="PROSITE" id="PS00089">
    <property type="entry name" value="RIBORED_LARGE"/>
    <property type="match status" value="1"/>
</dbReference>
<gene>
    <name evidence="7" type="ORF">pqer_cds_1028</name>
</gene>
<feature type="compositionally biased region" description="Basic and acidic residues" evidence="5">
    <location>
        <begin position="527"/>
        <end position="547"/>
    </location>
</feature>
<dbReference type="Gene3D" id="3.20.70.20">
    <property type="match status" value="2"/>
</dbReference>
<evidence type="ECO:0000256" key="5">
    <source>
        <dbReference type="SAM" id="MobiDB-lite"/>
    </source>
</evidence>
<sequence length="1454" mass="156951">MEHSRQQLQQQPQKQSDPCAVDIHVDGGDVMPRLVDAKHAAGSTASERDSLTAKLAALARLDPPLDPALDLDIVVRRVIEGSCAGMTPEQGDTLLAETAVALSSSHLDYEKLAARVAVTALHASTPPRFSDAVALLAANVERRTDRPVPLVSDELVAFVAEHKEVLDAAIHHSRDFGYSYFGLATMRRSYLTKVRDVVVERPQYMLMRVALGHYGFADVDNALEHVLATYEAMSQQLFTSATPTLFNAGTPRPQNSSCFLLDMKADSIEGIYDTLKQCALISKAAGGIGFAAHKVRAAGAYVAGTNGQSNGLVPMLRVFNDTARYVDQCFSGDTLVLTAERGPVPIGLLYREAAIDIATGPASDGSDHAPETSVVPTTGVRVLSDDGRWCPLRSVVRHAPSTRSTYLIGAGSTFVPHWATPPVDALRFGHGVRVTPQHQVQVLCDLLDDGRPVVIANDPIDAQDTANADESDDDHTATNAEGSLAKPTTTLEAATKMNKAATGKTQKEANEDGEDASGKNDEDDDSENSRDGETDTDTAQKEAKRRSADALGLRLVSLCERINRGHVAPRMVDAEQLVPGAVLCVPIPPEPTESPWVRTKPSDWRMAGILHAAIVHGAVQIGARADTRTATFINTYLAIADPDCASASRPKNGICRWRIAHPGFTMARSLAAREVLASAPTLAIEAFVRGVCEGLDGSGASPFLVDTLRWLSLRLTRRAASFSPNAEAIAAGKAAILSCRTTPSPLSTAPTTDGTPRTAVSPWSIVHGDIVHVPIESIDMIVQDTNDADNADHTNVDGDGNNNDANVTKPVGTSGAEGDDGALYDLEVDDPNHTYSVLGFGACHNGGGKRKGAFACYLEPWHADLINWLDLKKNHGKEENRARDLFYGLWTCDLFMRRMVTGRDWSLFCPSEAPGLHECYGAAFDALYERYEREGRARTVVPARQIWSAIVAAHIETGTPYMVYKDAVNLTSNQQNLGTTTEANLCTEIVQFSSPTESAVCNLSSVALPKFVIPDPRGEDRSGPLDSRYDDAGVALGMVFDHGALHEIVQAMARNLNRVIDINHYPVPEARHSNLRHRPMGVGVQGLADVFALMDLPWESAGARRLNRAIFETVYHAAATASAQLAAQDGPYPSYYEGTYIDGQGNEVCGSPASRGLLHPDLWAAAVNDQRRWVGCDHEEGDPPEKGIPLPAELRRPFDPKAHESGRWDWDALRASVRQHGLRNSLLVALMPTATTSQILGNTEAFEVITSNIYTRRVLSGDFTVVNRHLVKRMMARGLWTPDFRDRLIAAQGSVQGFDDKEVPPDLKALFKTVWEVSNRVTIDMAADRAPYVDQSQSLNLYLADPTAESITSMHAYAWRRGLKTGMYYLRTRPAANAIQFTVDQAMASAAAVVATDAVAGDATLAETAPTESPKVDIVRETPRSLRKAAAAAAAVVAQTDGDACYPGCESCSG</sequence>
<evidence type="ECO:0000256" key="2">
    <source>
        <dbReference type="ARBA" id="ARBA00012274"/>
    </source>
</evidence>
<feature type="region of interest" description="Disordered" evidence="5">
    <location>
        <begin position="787"/>
        <end position="823"/>
    </location>
</feature>
<feature type="domain" description="Ribonucleotide reductase large subunit" evidence="6">
    <location>
        <begin position="1210"/>
        <end position="1232"/>
    </location>
</feature>
<dbReference type="GeneID" id="36844591"/>
<dbReference type="InterPro" id="IPR006141">
    <property type="entry name" value="Intein_N"/>
</dbReference>
<name>A0A2U7UAP3_9VIRU</name>
<evidence type="ECO:0000256" key="1">
    <source>
        <dbReference type="ARBA" id="ARBA00010406"/>
    </source>
</evidence>
<dbReference type="NCBIfam" id="TIGR02506">
    <property type="entry name" value="NrdE_NrdA"/>
    <property type="match status" value="1"/>
</dbReference>
<comment type="function">
    <text evidence="4">Provides the precursors necessary for DNA synthesis. Catalyzes the biosynthesis of deoxyribonucleotides from the corresponding ribonucleotides.</text>
</comment>
<dbReference type="GO" id="GO:0004748">
    <property type="term" value="F:ribonucleoside-diphosphate reductase activity, thioredoxin disulfide as acceptor"/>
    <property type="evidence" value="ECO:0007669"/>
    <property type="project" value="UniProtKB-EC"/>
</dbReference>
<dbReference type="GO" id="GO:0009263">
    <property type="term" value="P:deoxyribonucleotide biosynthetic process"/>
    <property type="evidence" value="ECO:0007669"/>
    <property type="project" value="UniProtKB-KW"/>
</dbReference>
<dbReference type="InterPro" id="IPR013346">
    <property type="entry name" value="NrdE_NrdA_C"/>
</dbReference>
<keyword evidence="3 4" id="KW-0560">Oxidoreductase</keyword>
<dbReference type="GO" id="GO:0005524">
    <property type="term" value="F:ATP binding"/>
    <property type="evidence" value="ECO:0007669"/>
    <property type="project" value="InterPro"/>
</dbReference>
<protein>
    <recommendedName>
        <fullName evidence="2 4">Ribonucleoside-diphosphate reductase</fullName>
        <ecNumber evidence="2 4">1.17.4.1</ecNumber>
    </recommendedName>
</protein>
<reference evidence="7" key="1">
    <citation type="journal article" date="2018" name="Nat. Commun.">
        <title>Diversity and evolution of the emerging Pandoraviridae family.</title>
        <authorList>
            <person name="Legendre M."/>
            <person name="Fabre E."/>
            <person name="Poirot O."/>
            <person name="Jeudy S."/>
            <person name="Lartigue A."/>
            <person name="Alempic J.M."/>
            <person name="Beucher L."/>
            <person name="Philippe N."/>
            <person name="Bertaux L."/>
            <person name="Christo-Foroux E."/>
            <person name="Labadie K."/>
            <person name="Coute Y."/>
            <person name="Abergel C."/>
            <person name="Claverie J.M."/>
        </authorList>
    </citation>
    <scope>NUCLEOTIDE SEQUENCE [LARGE SCALE GENOMIC DNA]</scope>
    <source>
        <strain evidence="7">Quercus</strain>
    </source>
</reference>
<evidence type="ECO:0000256" key="4">
    <source>
        <dbReference type="RuleBase" id="RU003410"/>
    </source>
</evidence>